<evidence type="ECO:0000313" key="3">
    <source>
        <dbReference type="Proteomes" id="UP000000267"/>
    </source>
</evidence>
<dbReference type="InterPro" id="IPR036397">
    <property type="entry name" value="RNaseH_sf"/>
</dbReference>
<dbReference type="EMBL" id="DS480383">
    <property type="protein sequence ID" value="EDO18965.1"/>
    <property type="molecule type" value="Genomic_DNA"/>
</dbReference>
<dbReference type="InterPro" id="IPR012337">
    <property type="entry name" value="RNaseH-like_sf"/>
</dbReference>
<dbReference type="InParanoid" id="A7TFF1"/>
<dbReference type="GO" id="GO:0005739">
    <property type="term" value="C:mitochondrion"/>
    <property type="evidence" value="ECO:0007669"/>
    <property type="project" value="EnsemblFungi"/>
</dbReference>
<gene>
    <name evidence="2" type="ORF">Kpol_2002p35</name>
</gene>
<dbReference type="HOGENOM" id="CLU_029052_0_0_1"/>
<dbReference type="InterPro" id="IPR048519">
    <property type="entry name" value="Gfd2/YDR514C-like_C"/>
</dbReference>
<dbReference type="GO" id="GO:0003676">
    <property type="term" value="F:nucleic acid binding"/>
    <property type="evidence" value="ECO:0007669"/>
    <property type="project" value="InterPro"/>
</dbReference>
<organism evidence="3">
    <name type="scientific">Vanderwaltozyma polyspora (strain ATCC 22028 / DSM 70294 / BCRC 21397 / CBS 2163 / NBRC 10782 / NRRL Y-8283 / UCD 57-17)</name>
    <name type="common">Kluyveromyces polysporus</name>
    <dbReference type="NCBI Taxonomy" id="436907"/>
    <lineage>
        <taxon>Eukaryota</taxon>
        <taxon>Fungi</taxon>
        <taxon>Dikarya</taxon>
        <taxon>Ascomycota</taxon>
        <taxon>Saccharomycotina</taxon>
        <taxon>Saccharomycetes</taxon>
        <taxon>Saccharomycetales</taxon>
        <taxon>Saccharomycetaceae</taxon>
        <taxon>Vanderwaltozyma</taxon>
    </lineage>
</organism>
<dbReference type="eggNOG" id="ENOG502QTQR">
    <property type="taxonomic scope" value="Eukaryota"/>
</dbReference>
<feature type="domain" description="Gfd2/YDR514C-like C-terminal" evidence="1">
    <location>
        <begin position="202"/>
        <end position="390"/>
    </location>
</feature>
<name>A7TFF1_VANPO</name>
<dbReference type="PANTHER" id="PTHR28083:SF1">
    <property type="entry name" value="GOOD FOR FULL DBP5 ACTIVITY PROTEIN 2"/>
    <property type="match status" value="1"/>
</dbReference>
<dbReference type="OMA" id="NKTICFA"/>
<dbReference type="PANTHER" id="PTHR28083">
    <property type="entry name" value="GOOD FOR FULL DBP5 ACTIVITY PROTEIN 2"/>
    <property type="match status" value="1"/>
</dbReference>
<dbReference type="GO" id="GO:0005634">
    <property type="term" value="C:nucleus"/>
    <property type="evidence" value="ECO:0007669"/>
    <property type="project" value="TreeGrafter"/>
</dbReference>
<dbReference type="Pfam" id="PF21762">
    <property type="entry name" value="DEDDh_C"/>
    <property type="match status" value="1"/>
</dbReference>
<dbReference type="Gene3D" id="3.30.420.10">
    <property type="entry name" value="Ribonuclease H-like superfamily/Ribonuclease H"/>
    <property type="match status" value="1"/>
</dbReference>
<evidence type="ECO:0000259" key="1">
    <source>
        <dbReference type="Pfam" id="PF21762"/>
    </source>
</evidence>
<protein>
    <recommendedName>
        <fullName evidence="1">Gfd2/YDR514C-like C-terminal domain-containing protein</fullName>
    </recommendedName>
</protein>
<dbReference type="STRING" id="436907.A7TFF1"/>
<dbReference type="SUPFAM" id="SSF53098">
    <property type="entry name" value="Ribonuclease H-like"/>
    <property type="match status" value="1"/>
</dbReference>
<sequence length="481" mass="55104">MSQISVGRAMSRGIKRNFRQSNGDIGAGSSFGQNIDVRGLPGNVKSGVQVYKKARSRLKNNVVGSDTWVSKFPYFKALQELRYSKMSNGNAMGATDLYLDSIRERYRKMNRESCEKLDEKYSKLDEMYSNKFCKQYPNILEILKDKKVKGSSDEVMMIKRNYEEALRSIKREHFPVVRCAPGSGGFEYIEGIVKMISANQCILFSFDVEAYEFDNDVVTEIGISIYDPRENLFGENIVPLIRNFHLIVEESLSLTNKKYVCDFKNCYLNGESIVMNLQQTVDFIQSLVNYYLIPGNLEQQSWKRAIVGHNIKGDINWMKNLGIRLPELEYTNMISVIKGVYVMDTEQIYKKNITEEGCSLGKILRLLKIPHAFLHNAGNDANYTLKLLLHLTSASFRKARGIDDIASMQKKVRDLLKRDKEEAKIVPMSYGLCIDEAKRRKFQNNNSGSVNGRPKKELVLQTEFGGCRWYGKAYDAFQNTF</sequence>
<accession>A7TFF1</accession>
<dbReference type="RefSeq" id="XP_001646823.1">
    <property type="nucleotide sequence ID" value="XM_001646773.1"/>
</dbReference>
<dbReference type="Proteomes" id="UP000000267">
    <property type="component" value="Unassembled WGS sequence"/>
</dbReference>
<dbReference type="KEGG" id="vpo:Kpol_2002p35"/>
<dbReference type="OrthoDB" id="5953249at2759"/>
<dbReference type="GeneID" id="5547288"/>
<reference evidence="2 3" key="1">
    <citation type="journal article" date="2007" name="Proc. Natl. Acad. Sci. U.S.A.">
        <title>Independent sorting-out of thousands of duplicated gene pairs in two yeast species descended from a whole-genome duplication.</title>
        <authorList>
            <person name="Scannell D.R."/>
            <person name="Frank A.C."/>
            <person name="Conant G.C."/>
            <person name="Byrne K.P."/>
            <person name="Woolfit M."/>
            <person name="Wolfe K.H."/>
        </authorList>
    </citation>
    <scope>NUCLEOTIDE SEQUENCE [LARGE SCALE GENOMIC DNA]</scope>
    <source>
        <strain evidence="3">ATCC 22028 / DSM 70294 / BCRC 21397 / CBS 2163 / NBRC 10782 / NRRL Y-8283 / UCD 57-17</strain>
    </source>
</reference>
<dbReference type="PhylomeDB" id="A7TFF1"/>
<dbReference type="InterPro" id="IPR040151">
    <property type="entry name" value="Gfd2/YDR514C-like"/>
</dbReference>
<dbReference type="AlphaFoldDB" id="A7TFF1"/>
<keyword evidence="3" id="KW-1185">Reference proteome</keyword>
<evidence type="ECO:0000313" key="2">
    <source>
        <dbReference type="EMBL" id="EDO18965.1"/>
    </source>
</evidence>
<proteinExistence type="predicted"/>
<dbReference type="FunCoup" id="A7TFF1">
    <property type="interactions" value="55"/>
</dbReference>